<dbReference type="InterPro" id="IPR052701">
    <property type="entry name" value="GAG_Ulvan_Degrading_Sulfatases"/>
</dbReference>
<feature type="signal peptide" evidence="1">
    <location>
        <begin position="1"/>
        <end position="23"/>
    </location>
</feature>
<dbReference type="Pfam" id="PF00884">
    <property type="entry name" value="Sulfatase"/>
    <property type="match status" value="1"/>
</dbReference>
<dbReference type="InterPro" id="IPR011658">
    <property type="entry name" value="PA14_dom"/>
</dbReference>
<feature type="chain" id="PRO_5015955134" evidence="1">
    <location>
        <begin position="24"/>
        <end position="684"/>
    </location>
</feature>
<feature type="domain" description="PA14" evidence="2">
    <location>
        <begin position="540"/>
        <end position="679"/>
    </location>
</feature>
<evidence type="ECO:0000313" key="4">
    <source>
        <dbReference type="Proteomes" id="UP000244896"/>
    </source>
</evidence>
<dbReference type="OrthoDB" id="9762324at2"/>
<organism evidence="3 4">
    <name type="scientific">Ereboglobus luteus</name>
    <dbReference type="NCBI Taxonomy" id="1796921"/>
    <lineage>
        <taxon>Bacteria</taxon>
        <taxon>Pseudomonadati</taxon>
        <taxon>Verrucomicrobiota</taxon>
        <taxon>Opitutia</taxon>
        <taxon>Opitutales</taxon>
        <taxon>Opitutaceae</taxon>
        <taxon>Ereboglobus</taxon>
    </lineage>
</organism>
<dbReference type="SUPFAM" id="SSF56988">
    <property type="entry name" value="Anthrax protective antigen"/>
    <property type="match status" value="1"/>
</dbReference>
<dbReference type="EMBL" id="CP023004">
    <property type="protein sequence ID" value="AWI10097.1"/>
    <property type="molecule type" value="Genomic_DNA"/>
</dbReference>
<dbReference type="CDD" id="cd16145">
    <property type="entry name" value="ARS_like"/>
    <property type="match status" value="1"/>
</dbReference>
<dbReference type="SUPFAM" id="SSF53649">
    <property type="entry name" value="Alkaline phosphatase-like"/>
    <property type="match status" value="1"/>
</dbReference>
<reference evidence="3 4" key="1">
    <citation type="journal article" date="2018" name="Syst. Appl. Microbiol.">
        <title>Ereboglobus luteus gen. nov. sp. nov. from cockroach guts, and new insights into the oxygen relationship of the genera Opitutus and Didymococcus (Verrucomicrobia: Opitutaceae).</title>
        <authorList>
            <person name="Tegtmeier D."/>
            <person name="Belitz A."/>
            <person name="Radek R."/>
            <person name="Heimerl T."/>
            <person name="Brune A."/>
        </authorList>
    </citation>
    <scope>NUCLEOTIDE SEQUENCE [LARGE SCALE GENOMIC DNA]</scope>
    <source>
        <strain evidence="3 4">Ho45</strain>
    </source>
</reference>
<dbReference type="AlphaFoldDB" id="A0A2U8E5G8"/>
<accession>A0A2U8E5G8</accession>
<dbReference type="PANTHER" id="PTHR43751:SF3">
    <property type="entry name" value="SULFATASE N-TERMINAL DOMAIN-CONTAINING PROTEIN"/>
    <property type="match status" value="1"/>
</dbReference>
<evidence type="ECO:0000256" key="1">
    <source>
        <dbReference type="SAM" id="SignalP"/>
    </source>
</evidence>
<gene>
    <name evidence="3" type="ORF">CKA38_13270</name>
</gene>
<dbReference type="KEGG" id="elut:CKA38_13270"/>
<dbReference type="Gene3D" id="3.30.1120.10">
    <property type="match status" value="1"/>
</dbReference>
<keyword evidence="1" id="KW-0732">Signal</keyword>
<dbReference type="PROSITE" id="PS51820">
    <property type="entry name" value="PA14"/>
    <property type="match status" value="1"/>
</dbReference>
<dbReference type="Pfam" id="PF07691">
    <property type="entry name" value="PA14"/>
    <property type="match status" value="1"/>
</dbReference>
<name>A0A2U8E5G8_9BACT</name>
<dbReference type="Gene3D" id="3.40.720.10">
    <property type="entry name" value="Alkaline Phosphatase, subunit A"/>
    <property type="match status" value="1"/>
</dbReference>
<sequence>MNPAARLTAAAAIGLGALASATAQPAQQPNIIFILTDDLGYGDLGVFYQNQRRADNNPGRPWHRTPNIDRMAAEGARFTSQYVAAPVCVASRASLMQGVHQGHATVRNNQFDKALEENHTLGTVLRQAGYSTAAIGKWGLQGTGNGPDWTSHPLNRGFDYYYGYIRHIDGHEHYPVETIYFKKKARQRGPLIVWENRNDVTAGLDKCYTTDLFTARAKKWIVEQKQNAPSKPFFLYLAYDTPHAVLELPAQAYPAGGGLHGGMQWLGTPGRAITTASGTPDSWIHPEYKDKPWTEVYKRHATSVRRIDDAVGDLLQLLKDLNIDDNTLVVFTSDNGPAAESYLSEDYKPAFFGTYGPHDGIKRDCLEGGLRVPTITRWPAKIPANRVIAAPTAFWDWMPTFADASGLTPPARTDGVSLLPILSNKGAPPSRAFYFEYVNKSKTPDYPDFEPARRGRLRGEMQAIRIGDMMGVRYDIKSHADDFEIYNVVTDPKETQNLAAGQPALQAEMKARVLQMRVASAPAPRPYDNEFAPAIDAPAPLADGLAWKFYPGQFPWVPALDGMAPADSGMVPRPDTKPAKQHVAGAISFTGYLQIPADGEYTFHLLARNGATLRIHDATVVDADYGYQGDTEKTGAMKLKAGLHPFRLVCRNAKDRTAPRLDVSWSAPGLPKQPIPAGAFKSDK</sequence>
<dbReference type="RefSeq" id="WP_108825923.1">
    <property type="nucleotide sequence ID" value="NZ_CP023004.1"/>
</dbReference>
<dbReference type="Gene3D" id="3.90.182.10">
    <property type="entry name" value="Toxin - Anthrax Protective Antigen,domain 1"/>
    <property type="match status" value="1"/>
</dbReference>
<dbReference type="InterPro" id="IPR000917">
    <property type="entry name" value="Sulfatase_N"/>
</dbReference>
<protein>
    <submittedName>
        <fullName evidence="3">Sulfatase</fullName>
    </submittedName>
</protein>
<dbReference type="SMART" id="SM00758">
    <property type="entry name" value="PA14"/>
    <property type="match status" value="1"/>
</dbReference>
<keyword evidence="4" id="KW-1185">Reference proteome</keyword>
<evidence type="ECO:0000259" key="2">
    <source>
        <dbReference type="PROSITE" id="PS51820"/>
    </source>
</evidence>
<proteinExistence type="predicted"/>
<dbReference type="Proteomes" id="UP000244896">
    <property type="component" value="Chromosome"/>
</dbReference>
<dbReference type="InterPro" id="IPR017850">
    <property type="entry name" value="Alkaline_phosphatase_core_sf"/>
</dbReference>
<dbReference type="InterPro" id="IPR037524">
    <property type="entry name" value="PA14/GLEYA"/>
</dbReference>
<dbReference type="PANTHER" id="PTHR43751">
    <property type="entry name" value="SULFATASE"/>
    <property type="match status" value="1"/>
</dbReference>
<evidence type="ECO:0000313" key="3">
    <source>
        <dbReference type="EMBL" id="AWI10097.1"/>
    </source>
</evidence>